<dbReference type="PANTHER" id="PTHR34203">
    <property type="entry name" value="METHYLTRANSFERASE, FKBM FAMILY PROTEIN"/>
    <property type="match status" value="1"/>
</dbReference>
<gene>
    <name evidence="2" type="ORF">MSj_01563</name>
</gene>
<dbReference type="SUPFAM" id="SSF53335">
    <property type="entry name" value="S-adenosyl-L-methionine-dependent methyltransferases"/>
    <property type="match status" value="1"/>
</dbReference>
<dbReference type="InterPro" id="IPR052514">
    <property type="entry name" value="SAM-dependent_MTase"/>
</dbReference>
<evidence type="ECO:0000259" key="1">
    <source>
        <dbReference type="Pfam" id="PF05050"/>
    </source>
</evidence>
<name>A0A2Z6UYM4_MICAE</name>
<protein>
    <recommendedName>
        <fullName evidence="1">Methyltransferase FkbM domain-containing protein</fullName>
    </recommendedName>
</protein>
<dbReference type="PANTHER" id="PTHR34203:SF15">
    <property type="entry name" value="SLL1173 PROTEIN"/>
    <property type="match status" value="1"/>
</dbReference>
<proteinExistence type="predicted"/>
<evidence type="ECO:0000313" key="3">
    <source>
        <dbReference type="Proteomes" id="UP000248272"/>
    </source>
</evidence>
<feature type="domain" description="Methyltransferase FkbM" evidence="1">
    <location>
        <begin position="52"/>
        <end position="216"/>
    </location>
</feature>
<reference evidence="2 3" key="1">
    <citation type="journal article" date="2018" name="Front. Microbiol.">
        <title>Adaptation of the Freshwater Bloom-Forming Cyanobacterium Microcystis aeruginosa to Brackish Water Is Driven by Recent Horizontal Transfer of Sucrose Genes.</title>
        <authorList>
            <person name="Tanabe Y."/>
            <person name="Hodoki Y."/>
            <person name="Sano T."/>
            <person name="Tada K."/>
            <person name="Watanabe M.M."/>
        </authorList>
    </citation>
    <scope>NUCLEOTIDE SEQUENCE [LARGE SCALE GENOMIC DNA]</scope>
    <source>
        <strain evidence="2 3">Sj</strain>
    </source>
</reference>
<dbReference type="RefSeq" id="WP_110578714.1">
    <property type="nucleotide sequence ID" value="NZ_BDSG01000030.1"/>
</dbReference>
<dbReference type="EMBL" id="BDSG01000030">
    <property type="protein sequence ID" value="GBL10080.1"/>
    <property type="molecule type" value="Genomic_DNA"/>
</dbReference>
<sequence length="302" mass="34797">MNNNLKLVNTPEGKFYCLDPKTSNLLENLRDLASAYPGIDDKMIHPGDVCFDIGANIGTFSTLAARLSSPEGRVFAFEPCPETHQILLENLRLNNVSQLVQVQTDVISDNQKSFSIKKAPKNMGATRFIESSEVEGELFTSTTLDLWIENNLHLKQCDFIKIDVEGMEIKVLQGARKTLKQYHPILYIEVCLPHYEKYGFKIEQLQEFLAEIGYHFFRYFAPAPFLTNDLRRLHSLNQGSYFYNLIAIHPSSPRYPQKYNSAQEAFLFMIQEKSTITYSELRRKFPIRTTIKKLVRGEKKPE</sequence>
<evidence type="ECO:0000313" key="2">
    <source>
        <dbReference type="EMBL" id="GBL10080.1"/>
    </source>
</evidence>
<dbReference type="InterPro" id="IPR029063">
    <property type="entry name" value="SAM-dependent_MTases_sf"/>
</dbReference>
<dbReference type="Gene3D" id="3.40.50.150">
    <property type="entry name" value="Vaccinia Virus protein VP39"/>
    <property type="match status" value="1"/>
</dbReference>
<dbReference type="Proteomes" id="UP000248272">
    <property type="component" value="Unassembled WGS sequence"/>
</dbReference>
<dbReference type="AlphaFoldDB" id="A0A2Z6UYM4"/>
<dbReference type="Pfam" id="PF05050">
    <property type="entry name" value="Methyltransf_21"/>
    <property type="match status" value="1"/>
</dbReference>
<comment type="caution">
    <text evidence="2">The sequence shown here is derived from an EMBL/GenBank/DDBJ whole genome shotgun (WGS) entry which is preliminary data.</text>
</comment>
<accession>A0A2Z6UYM4</accession>
<dbReference type="NCBIfam" id="TIGR01444">
    <property type="entry name" value="fkbM_fam"/>
    <property type="match status" value="1"/>
</dbReference>
<organism evidence="2 3">
    <name type="scientific">Microcystis aeruginosa Sj</name>
    <dbReference type="NCBI Taxonomy" id="1979544"/>
    <lineage>
        <taxon>Bacteria</taxon>
        <taxon>Bacillati</taxon>
        <taxon>Cyanobacteriota</taxon>
        <taxon>Cyanophyceae</taxon>
        <taxon>Oscillatoriophycideae</taxon>
        <taxon>Chroococcales</taxon>
        <taxon>Microcystaceae</taxon>
        <taxon>Microcystis</taxon>
    </lineage>
</organism>
<dbReference type="InterPro" id="IPR006342">
    <property type="entry name" value="FkbM_mtfrase"/>
</dbReference>